<evidence type="ECO:0000259" key="3">
    <source>
        <dbReference type="PROSITE" id="PS51263"/>
    </source>
</evidence>
<reference evidence="4" key="1">
    <citation type="submission" date="2021-05" db="EMBL/GenBank/DDBJ databases">
        <title>A free-living protist that lacks canonical eukaryotic 1 DNA replication and segregation systems.</title>
        <authorList>
            <person name="Salas-Leiva D.E."/>
            <person name="Tromer E.C."/>
            <person name="Curtis B.A."/>
            <person name="Jerlstrom-Hultqvist J."/>
            <person name="Kolisko M."/>
            <person name="Yi Z."/>
            <person name="Salas-Leiva J.S."/>
            <person name="Gallot-Lavallee L."/>
            <person name="Kops G.J.P.L."/>
            <person name="Archibald J.M."/>
            <person name="Simpson A.G.B."/>
            <person name="Roger A.J."/>
        </authorList>
    </citation>
    <scope>NUCLEOTIDE SEQUENCE</scope>
    <source>
        <strain evidence="4">BICM</strain>
    </source>
</reference>
<protein>
    <submittedName>
        <fullName evidence="4">Glia maturation factor beta</fullName>
    </submittedName>
</protein>
<dbReference type="PIRSF" id="PIRSF001788">
    <property type="entry name" value="GMF-beta"/>
    <property type="match status" value="1"/>
</dbReference>
<evidence type="ECO:0000313" key="4">
    <source>
        <dbReference type="EMBL" id="KAG9396224.1"/>
    </source>
</evidence>
<dbReference type="InterPro" id="IPR002108">
    <property type="entry name" value="ADF-H"/>
</dbReference>
<evidence type="ECO:0000256" key="1">
    <source>
        <dbReference type="ARBA" id="ARBA00010055"/>
    </source>
</evidence>
<dbReference type="InterPro" id="IPR029006">
    <property type="entry name" value="ADF-H/Gelsolin-like_dom_sf"/>
</dbReference>
<dbReference type="GO" id="GO:0003779">
    <property type="term" value="F:actin binding"/>
    <property type="evidence" value="ECO:0007669"/>
    <property type="project" value="InterPro"/>
</dbReference>
<comment type="caution">
    <text evidence="4">The sequence shown here is derived from an EMBL/GenBank/DDBJ whole genome shotgun (WGS) entry which is preliminary data.</text>
</comment>
<dbReference type="InterPro" id="IPR011171">
    <property type="entry name" value="GMF"/>
</dbReference>
<feature type="domain" description="ADF-H" evidence="3">
    <location>
        <begin position="16"/>
        <end position="148"/>
    </location>
</feature>
<keyword evidence="5" id="KW-1185">Reference proteome</keyword>
<accession>A0A8J6B9T8</accession>
<dbReference type="Pfam" id="PF00241">
    <property type="entry name" value="Cofilin_ADF"/>
    <property type="match status" value="1"/>
</dbReference>
<organism evidence="4 5">
    <name type="scientific">Carpediemonas membranifera</name>
    <dbReference type="NCBI Taxonomy" id="201153"/>
    <lineage>
        <taxon>Eukaryota</taxon>
        <taxon>Metamonada</taxon>
        <taxon>Carpediemonas-like organisms</taxon>
        <taxon>Carpediemonas</taxon>
    </lineage>
</organism>
<dbReference type="SUPFAM" id="SSF55753">
    <property type="entry name" value="Actin depolymerizing proteins"/>
    <property type="match status" value="1"/>
</dbReference>
<comment type="similarity">
    <text evidence="1 2">Belongs to the actin-binding proteins ADF family. GMF subfamily.</text>
</comment>
<dbReference type="GO" id="GO:0034316">
    <property type="term" value="P:negative regulation of Arp2/3 complex-mediated actin nucleation"/>
    <property type="evidence" value="ECO:0007669"/>
    <property type="project" value="TreeGrafter"/>
</dbReference>
<name>A0A8J6B9T8_9EUKA</name>
<dbReference type="OrthoDB" id="3919494at2759"/>
<dbReference type="GO" id="GO:0071933">
    <property type="term" value="F:Arp2/3 complex binding"/>
    <property type="evidence" value="ECO:0007669"/>
    <property type="project" value="InterPro"/>
</dbReference>
<evidence type="ECO:0000313" key="5">
    <source>
        <dbReference type="Proteomes" id="UP000717585"/>
    </source>
</evidence>
<dbReference type="PANTHER" id="PTHR11249:SF2">
    <property type="entry name" value="GLIA MATURATION FACTOR"/>
    <property type="match status" value="1"/>
</dbReference>
<dbReference type="AlphaFoldDB" id="A0A8J6B9T8"/>
<dbReference type="EMBL" id="JAHDYR010000007">
    <property type="protein sequence ID" value="KAG9396224.1"/>
    <property type="molecule type" value="Genomic_DNA"/>
</dbReference>
<dbReference type="Gene3D" id="3.40.20.10">
    <property type="entry name" value="Severin"/>
    <property type="match status" value="1"/>
</dbReference>
<dbReference type="PROSITE" id="PS51263">
    <property type="entry name" value="ADF_H"/>
    <property type="match status" value="1"/>
</dbReference>
<dbReference type="GO" id="GO:0071846">
    <property type="term" value="P:actin filament debranching"/>
    <property type="evidence" value="ECO:0007669"/>
    <property type="project" value="InterPro"/>
</dbReference>
<dbReference type="Proteomes" id="UP000717585">
    <property type="component" value="Unassembled WGS sequence"/>
</dbReference>
<evidence type="ECO:0000256" key="2">
    <source>
        <dbReference type="PIRNR" id="PIRNR001788"/>
    </source>
</evidence>
<dbReference type="PANTHER" id="PTHR11249">
    <property type="entry name" value="GLIAL FACTOR NATURATION FACTOR"/>
    <property type="match status" value="1"/>
</dbReference>
<proteinExistence type="inferred from homology"/>
<sequence length="152" mass="17496">MSDDRTNEKTNAVSYGLKVTPEIKELIEDLRKSNAANKAVVFTVDDRYNLAVEENEDDCEPEDVGELLPLTEPRFVLYSYKWTRDDGRVQFPLILIYYKPRESHSPTMNLVYSSSMNSIMETCNVAGKVFDVNLADEITDDWLQKKLERCST</sequence>
<dbReference type="SMART" id="SM00102">
    <property type="entry name" value="ADF"/>
    <property type="match status" value="1"/>
</dbReference>
<dbReference type="GO" id="GO:0030864">
    <property type="term" value="C:cortical actin cytoskeleton"/>
    <property type="evidence" value="ECO:0007669"/>
    <property type="project" value="TreeGrafter"/>
</dbReference>
<gene>
    <name evidence="4" type="ORF">J8273_2576</name>
</gene>